<evidence type="ECO:0000259" key="8">
    <source>
        <dbReference type="PROSITE" id="PS50109"/>
    </source>
</evidence>
<organism evidence="9 10">
    <name type="scientific">Candidatus Magnetaquiglobus chichijimensis</name>
    <dbReference type="NCBI Taxonomy" id="3141448"/>
    <lineage>
        <taxon>Bacteria</taxon>
        <taxon>Pseudomonadati</taxon>
        <taxon>Pseudomonadota</taxon>
        <taxon>Magnetococcia</taxon>
        <taxon>Magnetococcales</taxon>
        <taxon>Candidatus Magnetaquicoccaceae</taxon>
        <taxon>Candidatus Magnetaquiglobus</taxon>
    </lineage>
</organism>
<reference evidence="9 10" key="2">
    <citation type="submission" date="2024-09" db="EMBL/GenBank/DDBJ databases">
        <title>Draft genome sequence of Candidatus Magnetaquicoccaceae bacterium FCR-1.</title>
        <authorList>
            <person name="Shimoshige H."/>
            <person name="Shimamura S."/>
            <person name="Taoka A."/>
            <person name="Kobayashi H."/>
            <person name="Maekawa T."/>
        </authorList>
    </citation>
    <scope>NUCLEOTIDE SEQUENCE [LARGE SCALE GENOMIC DNA]</scope>
    <source>
        <strain evidence="9 10">FCR-1</strain>
    </source>
</reference>
<dbReference type="PANTHER" id="PTHR43711">
    <property type="entry name" value="TWO-COMPONENT HISTIDINE KINASE"/>
    <property type="match status" value="1"/>
</dbReference>
<dbReference type="RefSeq" id="WP_420905543.1">
    <property type="nucleotide sequence ID" value="NZ_BAAFGK010000004.1"/>
</dbReference>
<dbReference type="SUPFAM" id="SSF55874">
    <property type="entry name" value="ATPase domain of HSP90 chaperone/DNA topoisomerase II/histidine kinase"/>
    <property type="match status" value="1"/>
</dbReference>
<evidence type="ECO:0000256" key="3">
    <source>
        <dbReference type="ARBA" id="ARBA00022553"/>
    </source>
</evidence>
<gene>
    <name evidence="9" type="ORF">SIID45300_02192</name>
</gene>
<dbReference type="Pfam" id="PF00512">
    <property type="entry name" value="HisKA"/>
    <property type="match status" value="1"/>
</dbReference>
<dbReference type="CDD" id="cd00075">
    <property type="entry name" value="HATPase"/>
    <property type="match status" value="1"/>
</dbReference>
<dbReference type="SMART" id="SM00388">
    <property type="entry name" value="HisKA"/>
    <property type="match status" value="1"/>
</dbReference>
<dbReference type="SMART" id="SM00387">
    <property type="entry name" value="HATPase_c"/>
    <property type="match status" value="1"/>
</dbReference>
<dbReference type="PROSITE" id="PS50109">
    <property type="entry name" value="HIS_KIN"/>
    <property type="match status" value="1"/>
</dbReference>
<comment type="caution">
    <text evidence="9">The sequence shown here is derived from an EMBL/GenBank/DDBJ whole genome shotgun (WGS) entry which is preliminary data.</text>
</comment>
<dbReference type="InterPro" id="IPR036097">
    <property type="entry name" value="HisK_dim/P_sf"/>
</dbReference>
<dbReference type="InterPro" id="IPR004358">
    <property type="entry name" value="Sig_transdc_His_kin-like_C"/>
</dbReference>
<comment type="catalytic activity">
    <reaction evidence="1">
        <text>ATP + protein L-histidine = ADP + protein N-phospho-L-histidine.</text>
        <dbReference type="EC" id="2.7.13.3"/>
    </reaction>
</comment>
<keyword evidence="5" id="KW-0418">Kinase</keyword>
<sequence length="426" mass="46772">MTNLQALLLECAGVSDPLMSQMLHVVLEQKARLTENQLYHDLLVELIGQLVESEQQLAQHKESLLLAKEALEAQNRQLIELDRIKQDVELIARHDLKSPLNGIIGCADLLLATTLSAEQQRHLQSIRKAGMSALHMINLSLGLYRMEQGNYPLQAVPVDLVPVLEAIREDARALTNSNDLYLDILLESVLLKAGDAFLVRGEELLCYSMFANLIKNALEAAPMASTVRVLLFATAKYGVILIHNYGEVPKRVRPRFFEKYTTSGKRTGTGLGTYSARLICETMGGQIAMCSSQAEGTRIIVALPAGGEDCPCQTLEPEVLEPWKHLSIAEVSGVAREPGPESGKEAFRVESLALLAQLRRAIVAQDLDGALEKSAALKRLATVAGVAGVSAPALRLRGVIEVESWEEAEQAFLKLERRVQMEIALR</sequence>
<dbReference type="InterPro" id="IPR050736">
    <property type="entry name" value="Sensor_HK_Regulatory"/>
</dbReference>
<evidence type="ECO:0000256" key="2">
    <source>
        <dbReference type="ARBA" id="ARBA00012438"/>
    </source>
</evidence>
<dbReference type="Proteomes" id="UP001628193">
    <property type="component" value="Unassembled WGS sequence"/>
</dbReference>
<dbReference type="Gene3D" id="3.30.565.10">
    <property type="entry name" value="Histidine kinase-like ATPase, C-terminal domain"/>
    <property type="match status" value="1"/>
</dbReference>
<evidence type="ECO:0000313" key="10">
    <source>
        <dbReference type="Proteomes" id="UP001628193"/>
    </source>
</evidence>
<dbReference type="InterPro" id="IPR003661">
    <property type="entry name" value="HisK_dim/P_dom"/>
</dbReference>
<evidence type="ECO:0000313" key="9">
    <source>
        <dbReference type="EMBL" id="GAB0057858.1"/>
    </source>
</evidence>
<dbReference type="SUPFAM" id="SSF47384">
    <property type="entry name" value="Homodimeric domain of signal transducing histidine kinase"/>
    <property type="match status" value="1"/>
</dbReference>
<dbReference type="EMBL" id="BAAFGK010000004">
    <property type="protein sequence ID" value="GAB0057858.1"/>
    <property type="molecule type" value="Genomic_DNA"/>
</dbReference>
<protein>
    <recommendedName>
        <fullName evidence="2">histidine kinase</fullName>
        <ecNumber evidence="2">2.7.13.3</ecNumber>
    </recommendedName>
</protein>
<evidence type="ECO:0000256" key="7">
    <source>
        <dbReference type="SAM" id="Coils"/>
    </source>
</evidence>
<dbReference type="Gene3D" id="1.10.287.130">
    <property type="match status" value="1"/>
</dbReference>
<dbReference type="PRINTS" id="PR00344">
    <property type="entry name" value="BCTRLSENSOR"/>
</dbReference>
<feature type="domain" description="Histidine kinase" evidence="8">
    <location>
        <begin position="91"/>
        <end position="307"/>
    </location>
</feature>
<dbReference type="Pfam" id="PF02518">
    <property type="entry name" value="HATPase_c"/>
    <property type="match status" value="1"/>
</dbReference>
<keyword evidence="3" id="KW-0597">Phosphoprotein</keyword>
<feature type="coiled-coil region" evidence="7">
    <location>
        <begin position="43"/>
        <end position="81"/>
    </location>
</feature>
<dbReference type="InterPro" id="IPR005467">
    <property type="entry name" value="His_kinase_dom"/>
</dbReference>
<dbReference type="EC" id="2.7.13.3" evidence="2"/>
<evidence type="ECO:0000256" key="4">
    <source>
        <dbReference type="ARBA" id="ARBA00022679"/>
    </source>
</evidence>
<name>A0ABQ0CAE2_9PROT</name>
<keyword evidence="7" id="KW-0175">Coiled coil</keyword>
<dbReference type="InterPro" id="IPR003594">
    <property type="entry name" value="HATPase_dom"/>
</dbReference>
<accession>A0ABQ0CAE2</accession>
<keyword evidence="4" id="KW-0808">Transferase</keyword>
<keyword evidence="6" id="KW-0902">Two-component regulatory system</keyword>
<evidence type="ECO:0000256" key="1">
    <source>
        <dbReference type="ARBA" id="ARBA00000085"/>
    </source>
</evidence>
<evidence type="ECO:0000256" key="6">
    <source>
        <dbReference type="ARBA" id="ARBA00023012"/>
    </source>
</evidence>
<keyword evidence="10" id="KW-1185">Reference proteome</keyword>
<reference evidence="9 10" key="1">
    <citation type="submission" date="2024-05" db="EMBL/GenBank/DDBJ databases">
        <authorList>
            <consortium name="Candidatus Magnetaquicoccaceae bacterium FCR-1 genome sequencing consortium"/>
            <person name="Shimoshige H."/>
            <person name="Shimamura S."/>
            <person name="Taoka A."/>
            <person name="Kobayashi H."/>
            <person name="Maekawa T."/>
        </authorList>
    </citation>
    <scope>NUCLEOTIDE SEQUENCE [LARGE SCALE GENOMIC DNA]</scope>
    <source>
        <strain evidence="9 10">FCR-1</strain>
    </source>
</reference>
<dbReference type="PANTHER" id="PTHR43711:SF26">
    <property type="entry name" value="SENSOR HISTIDINE KINASE RCSC"/>
    <property type="match status" value="1"/>
</dbReference>
<proteinExistence type="predicted"/>
<evidence type="ECO:0000256" key="5">
    <source>
        <dbReference type="ARBA" id="ARBA00022777"/>
    </source>
</evidence>
<dbReference type="CDD" id="cd00082">
    <property type="entry name" value="HisKA"/>
    <property type="match status" value="1"/>
</dbReference>
<dbReference type="InterPro" id="IPR036890">
    <property type="entry name" value="HATPase_C_sf"/>
</dbReference>